<keyword evidence="2" id="KW-0328">Glycosyltransferase</keyword>
<reference evidence="2" key="1">
    <citation type="submission" date="2023-01" db="EMBL/GenBank/DDBJ databases">
        <title>Genome assembly of the deep-sea coral Lophelia pertusa.</title>
        <authorList>
            <person name="Herrera S."/>
            <person name="Cordes E."/>
        </authorList>
    </citation>
    <scope>NUCLEOTIDE SEQUENCE</scope>
    <source>
        <strain evidence="2">USNM1676648</strain>
        <tissue evidence="2">Polyp</tissue>
    </source>
</reference>
<dbReference type="OrthoDB" id="5971499at2759"/>
<sequence>MASIGSFIRSRKFQRVGKVFIVILLSFVICYYIFNVSTQSPSDKIHDNNDTLWVAANTVIDKWPASKPAVGALNVHIWRGLCGSNIPNLRQSLFFPHYPDESSKKFITEFQIEDNSVDYGQQIFGFVHTPDSSGSYRFAIASDDESELWLSPSEDPNEKQLIARVFIKVLMRGRKGMN</sequence>
<evidence type="ECO:0000313" key="2">
    <source>
        <dbReference type="EMBL" id="KAJ7370414.1"/>
    </source>
</evidence>
<keyword evidence="1" id="KW-0812">Transmembrane</keyword>
<dbReference type="Proteomes" id="UP001163046">
    <property type="component" value="Unassembled WGS sequence"/>
</dbReference>
<feature type="transmembrane region" description="Helical" evidence="1">
    <location>
        <begin position="16"/>
        <end position="34"/>
    </location>
</feature>
<keyword evidence="3" id="KW-1185">Reference proteome</keyword>
<comment type="caution">
    <text evidence="2">The sequence shown here is derived from an EMBL/GenBank/DDBJ whole genome shotgun (WGS) entry which is preliminary data.</text>
</comment>
<evidence type="ECO:0000313" key="3">
    <source>
        <dbReference type="Proteomes" id="UP001163046"/>
    </source>
</evidence>
<dbReference type="EC" id="2.4.1.244" evidence="2"/>
<keyword evidence="2" id="KW-0808">Transferase</keyword>
<gene>
    <name evidence="2" type="primary">B4GALNT3_5</name>
    <name evidence="2" type="ORF">OS493_032304</name>
</gene>
<dbReference type="GO" id="GO:0033842">
    <property type="term" value="F:N-acetyl-beta-glucosaminyl-derivative 4-beta-N-acetylgalactosaminyltransferase activity"/>
    <property type="evidence" value="ECO:0007669"/>
    <property type="project" value="UniProtKB-EC"/>
</dbReference>
<keyword evidence="1" id="KW-1133">Transmembrane helix</keyword>
<keyword evidence="1" id="KW-0472">Membrane</keyword>
<name>A0A9W9YX99_9CNID</name>
<dbReference type="AlphaFoldDB" id="A0A9W9YX99"/>
<dbReference type="EMBL" id="MU826865">
    <property type="protein sequence ID" value="KAJ7370414.1"/>
    <property type="molecule type" value="Genomic_DNA"/>
</dbReference>
<evidence type="ECO:0000256" key="1">
    <source>
        <dbReference type="SAM" id="Phobius"/>
    </source>
</evidence>
<organism evidence="2 3">
    <name type="scientific">Desmophyllum pertusum</name>
    <dbReference type="NCBI Taxonomy" id="174260"/>
    <lineage>
        <taxon>Eukaryota</taxon>
        <taxon>Metazoa</taxon>
        <taxon>Cnidaria</taxon>
        <taxon>Anthozoa</taxon>
        <taxon>Hexacorallia</taxon>
        <taxon>Scleractinia</taxon>
        <taxon>Caryophylliina</taxon>
        <taxon>Caryophylliidae</taxon>
        <taxon>Desmophyllum</taxon>
    </lineage>
</organism>
<proteinExistence type="predicted"/>
<accession>A0A9W9YX99</accession>
<protein>
    <submittedName>
        <fullName evidence="2">B4galnt3p</fullName>
        <ecNumber evidence="2">2.4.1.244</ecNumber>
    </submittedName>
</protein>